<evidence type="ECO:0000313" key="1">
    <source>
        <dbReference type="EMBL" id="QHT34112.1"/>
    </source>
</evidence>
<accession>A0A6C0EZA4</accession>
<proteinExistence type="predicted"/>
<reference evidence="1" key="1">
    <citation type="journal article" date="2020" name="Nature">
        <title>Giant virus diversity and host interactions through global metagenomics.</title>
        <authorList>
            <person name="Schulz F."/>
            <person name="Roux S."/>
            <person name="Paez-Espino D."/>
            <person name="Jungbluth S."/>
            <person name="Walsh D.A."/>
            <person name="Denef V.J."/>
            <person name="McMahon K.D."/>
            <person name="Konstantinidis K.T."/>
            <person name="Eloe-Fadrosh E.A."/>
            <person name="Kyrpides N.C."/>
            <person name="Woyke T."/>
        </authorList>
    </citation>
    <scope>NUCLEOTIDE SEQUENCE</scope>
    <source>
        <strain evidence="1">GVMAG-M-3300009161-52</strain>
    </source>
</reference>
<dbReference type="EMBL" id="MN738986">
    <property type="protein sequence ID" value="QHT34112.1"/>
    <property type="molecule type" value="Genomic_DNA"/>
</dbReference>
<organism evidence="1">
    <name type="scientific">viral metagenome</name>
    <dbReference type="NCBI Taxonomy" id="1070528"/>
    <lineage>
        <taxon>unclassified sequences</taxon>
        <taxon>metagenomes</taxon>
        <taxon>organismal metagenomes</taxon>
    </lineage>
</organism>
<dbReference type="AlphaFoldDB" id="A0A6C0EZA4"/>
<name>A0A6C0EZA4_9ZZZZ</name>
<sequence length="182" mass="20138">MNIDNSSCYKTSDNKKIGCPARMSDSRSFTDHRSSTFVDDLIRSDNNISNSLHYRVFLQNNANALMDKQREIACIANCCGPCESSREGFTNTMLPEQYMFVTDGRSAKMVLNDVNGLGTGRQYYTFDRPDANCADLPTAWPVDQKANQCASPLDKFNYLGDMNPTPTGMRQAVPGGGMVMTA</sequence>
<protein>
    <submittedName>
        <fullName evidence="1">Uncharacterized protein</fullName>
    </submittedName>
</protein>